<evidence type="ECO:0000313" key="2">
    <source>
        <dbReference type="EMBL" id="SVA50169.1"/>
    </source>
</evidence>
<accession>A0A381WCB9</accession>
<dbReference type="PANTHER" id="PTHR38339:SF1">
    <property type="entry name" value="TRANSGLUTAMINASE-LIKE DOMAIN-CONTAINING PROTEIN"/>
    <property type="match status" value="1"/>
</dbReference>
<dbReference type="Pfam" id="PF01841">
    <property type="entry name" value="Transglut_core"/>
    <property type="match status" value="1"/>
</dbReference>
<name>A0A381WCB9_9ZZZZ</name>
<reference evidence="2" key="1">
    <citation type="submission" date="2018-05" db="EMBL/GenBank/DDBJ databases">
        <authorList>
            <person name="Lanie J.A."/>
            <person name="Ng W.-L."/>
            <person name="Kazmierczak K.M."/>
            <person name="Andrzejewski T.M."/>
            <person name="Davidsen T.M."/>
            <person name="Wayne K.J."/>
            <person name="Tettelin H."/>
            <person name="Glass J.I."/>
            <person name="Rusch D."/>
            <person name="Podicherti R."/>
            <person name="Tsui H.-C.T."/>
            <person name="Winkler M.E."/>
        </authorList>
    </citation>
    <scope>NUCLEOTIDE SEQUENCE</scope>
</reference>
<protein>
    <recommendedName>
        <fullName evidence="1">Transglutaminase-like domain-containing protein</fullName>
    </recommendedName>
</protein>
<evidence type="ECO:0000259" key="1">
    <source>
        <dbReference type="SMART" id="SM00460"/>
    </source>
</evidence>
<organism evidence="2">
    <name type="scientific">marine metagenome</name>
    <dbReference type="NCBI Taxonomy" id="408172"/>
    <lineage>
        <taxon>unclassified sequences</taxon>
        <taxon>metagenomes</taxon>
        <taxon>ecological metagenomes</taxon>
    </lineage>
</organism>
<sequence>MHWNNSITAVTLICILLTGCNTEKVLSEHMPNVVTADIQAGIEKHIEEQTKLGDGYFKIPFENQELHLKLVRVHTEYLANLAPQKHFACVDLASSDGHVYDVDFFLTGNSGRMTVTETTIHKTNGQPLYVWKRKEDKTWYRLPVDKATPDLLGVVKEQDWFEFFYRVTLPEINDRGHIWIPLPSTDQYQSIELKYIEAPVDQQILEDKKYGNKMFFMVLNPENSGETIEICYRVKRLEKGVYEDNTVDPQKYLRPNRLVPWNQEFSKIAKEVVAGKLGSLARARALYDHTIDRMRYMKYGDGWGKGDAVYACDIRTGNCTDFHSYFIALSRAVGIPARFAIGASIPSERDEGGIDGYHCWAEFYSNGKWWPTDISEGDKCSALSTYYFGHHPANRVEFSHGRDLVVEPGPASGPINFLAYPVLEISGETAKADVKFFFNRLPSRPL</sequence>
<feature type="domain" description="Transglutaminase-like" evidence="1">
    <location>
        <begin position="311"/>
        <end position="376"/>
    </location>
</feature>
<proteinExistence type="predicted"/>
<dbReference type="SMART" id="SM00460">
    <property type="entry name" value="TGc"/>
    <property type="match status" value="1"/>
</dbReference>
<dbReference type="AlphaFoldDB" id="A0A381WCB9"/>
<dbReference type="Gene3D" id="3.10.620.30">
    <property type="match status" value="1"/>
</dbReference>
<dbReference type="InterPro" id="IPR002931">
    <property type="entry name" value="Transglutaminase-like"/>
</dbReference>
<dbReference type="InterPro" id="IPR038765">
    <property type="entry name" value="Papain-like_cys_pep_sf"/>
</dbReference>
<dbReference type="EMBL" id="UINC01011357">
    <property type="protein sequence ID" value="SVA50169.1"/>
    <property type="molecule type" value="Genomic_DNA"/>
</dbReference>
<dbReference type="SUPFAM" id="SSF54001">
    <property type="entry name" value="Cysteine proteinases"/>
    <property type="match status" value="1"/>
</dbReference>
<dbReference type="PANTHER" id="PTHR38339">
    <property type="entry name" value="TRANSGLUTAMINASE DOMAIN PROTEIN"/>
    <property type="match status" value="1"/>
</dbReference>
<gene>
    <name evidence="2" type="ORF">METZ01_LOCUS103023</name>
</gene>